<dbReference type="Proteomes" id="UP000323426">
    <property type="component" value="Unassembled WGS sequence"/>
</dbReference>
<gene>
    <name evidence="1" type="ORF">F0145_03665</name>
</gene>
<organism evidence="1 2">
    <name type="scientific">Adhaeribacter rhizoryzae</name>
    <dbReference type="NCBI Taxonomy" id="2607907"/>
    <lineage>
        <taxon>Bacteria</taxon>
        <taxon>Pseudomonadati</taxon>
        <taxon>Bacteroidota</taxon>
        <taxon>Cytophagia</taxon>
        <taxon>Cytophagales</taxon>
        <taxon>Hymenobacteraceae</taxon>
        <taxon>Adhaeribacter</taxon>
    </lineage>
</organism>
<protein>
    <submittedName>
        <fullName evidence="1">Uncharacterized protein</fullName>
    </submittedName>
</protein>
<dbReference type="RefSeq" id="WP_150086953.1">
    <property type="nucleotide sequence ID" value="NZ_VWSF01000002.1"/>
</dbReference>
<proteinExistence type="predicted"/>
<sequence length="159" mass="18499">MITSEILNKTLAWLYNKEQEVPGNMWDITGYLDSIGEQHQSEAIGLELAERGYLRTYYRYESQNVFNAAINTIGIQQVAPEEVFTLTQIVLNTLNCEPHRFHDIADLPGLETKAWLQLVEFTRYLLKQNWIEAKVLNDKLLVKLTIEGRLYLKSYEFIA</sequence>
<reference evidence="1 2" key="1">
    <citation type="submission" date="2019-09" db="EMBL/GenBank/DDBJ databases">
        <title>Genome sequence and assembly of Adhaeribacter sp.</title>
        <authorList>
            <person name="Chhetri G."/>
        </authorList>
    </citation>
    <scope>NUCLEOTIDE SEQUENCE [LARGE SCALE GENOMIC DNA]</scope>
    <source>
        <strain evidence="1 2">DK36</strain>
    </source>
</reference>
<name>A0A5M6DT86_9BACT</name>
<evidence type="ECO:0000313" key="1">
    <source>
        <dbReference type="EMBL" id="KAA5548625.1"/>
    </source>
</evidence>
<dbReference type="AlphaFoldDB" id="A0A5M6DT86"/>
<comment type="caution">
    <text evidence="1">The sequence shown here is derived from an EMBL/GenBank/DDBJ whole genome shotgun (WGS) entry which is preliminary data.</text>
</comment>
<dbReference type="EMBL" id="VWSF01000002">
    <property type="protein sequence ID" value="KAA5548625.1"/>
    <property type="molecule type" value="Genomic_DNA"/>
</dbReference>
<keyword evidence="2" id="KW-1185">Reference proteome</keyword>
<accession>A0A5M6DT86</accession>
<evidence type="ECO:0000313" key="2">
    <source>
        <dbReference type="Proteomes" id="UP000323426"/>
    </source>
</evidence>